<dbReference type="InterPro" id="IPR011129">
    <property type="entry name" value="CSD"/>
</dbReference>
<name>A0ABN9Q427_9DINO</name>
<dbReference type="InterPro" id="IPR012340">
    <property type="entry name" value="NA-bd_OB-fold"/>
</dbReference>
<evidence type="ECO:0000256" key="2">
    <source>
        <dbReference type="SAM" id="MobiDB-lite"/>
    </source>
</evidence>
<organism evidence="4 5">
    <name type="scientific">Prorocentrum cordatum</name>
    <dbReference type="NCBI Taxonomy" id="2364126"/>
    <lineage>
        <taxon>Eukaryota</taxon>
        <taxon>Sar</taxon>
        <taxon>Alveolata</taxon>
        <taxon>Dinophyceae</taxon>
        <taxon>Prorocentrales</taxon>
        <taxon>Prorocentraceae</taxon>
        <taxon>Prorocentrum</taxon>
    </lineage>
</organism>
<feature type="non-terminal residue" evidence="4">
    <location>
        <position position="168"/>
    </location>
</feature>
<dbReference type="Proteomes" id="UP001189429">
    <property type="component" value="Unassembled WGS sequence"/>
</dbReference>
<dbReference type="InterPro" id="IPR052069">
    <property type="entry name" value="Ca-reg_mRNA-binding_domain"/>
</dbReference>
<dbReference type="SUPFAM" id="SSF50249">
    <property type="entry name" value="Nucleic acid-binding proteins"/>
    <property type="match status" value="1"/>
</dbReference>
<evidence type="ECO:0000313" key="5">
    <source>
        <dbReference type="Proteomes" id="UP001189429"/>
    </source>
</evidence>
<dbReference type="Pfam" id="PF00313">
    <property type="entry name" value="CSD"/>
    <property type="match status" value="1"/>
</dbReference>
<keyword evidence="5" id="KW-1185">Reference proteome</keyword>
<feature type="region of interest" description="Disordered" evidence="2">
    <location>
        <begin position="112"/>
        <end position="148"/>
    </location>
</feature>
<feature type="compositionally biased region" description="Polar residues" evidence="2">
    <location>
        <begin position="113"/>
        <end position="122"/>
    </location>
</feature>
<evidence type="ECO:0000259" key="3">
    <source>
        <dbReference type="PROSITE" id="PS51857"/>
    </source>
</evidence>
<dbReference type="SMART" id="SM00357">
    <property type="entry name" value="CSP"/>
    <property type="match status" value="1"/>
</dbReference>
<gene>
    <name evidence="4" type="ORF">PCOR1329_LOCUS8612</name>
</gene>
<evidence type="ECO:0000256" key="1">
    <source>
        <dbReference type="ARBA" id="ARBA00022553"/>
    </source>
</evidence>
<accession>A0ABN9Q427</accession>
<dbReference type="Gene3D" id="2.40.50.140">
    <property type="entry name" value="Nucleic acid-binding proteins"/>
    <property type="match status" value="1"/>
</dbReference>
<reference evidence="4" key="1">
    <citation type="submission" date="2023-10" db="EMBL/GenBank/DDBJ databases">
        <authorList>
            <person name="Chen Y."/>
            <person name="Shah S."/>
            <person name="Dougan E. K."/>
            <person name="Thang M."/>
            <person name="Chan C."/>
        </authorList>
    </citation>
    <scope>NUCLEOTIDE SEQUENCE [LARGE SCALE GENOMIC DNA]</scope>
</reference>
<keyword evidence="1" id="KW-0597">Phosphoprotein</keyword>
<dbReference type="InterPro" id="IPR002059">
    <property type="entry name" value="CSP_DNA-bd"/>
</dbReference>
<protein>
    <recommendedName>
        <fullName evidence="3">CSD domain-containing protein</fullName>
    </recommendedName>
</protein>
<evidence type="ECO:0000313" key="4">
    <source>
        <dbReference type="EMBL" id="CAK0800465.1"/>
    </source>
</evidence>
<proteinExistence type="predicted"/>
<dbReference type="PANTHER" id="PTHR12962:SF1">
    <property type="entry name" value="COLD SHOCK DOMAIN-CONTAINING PROTEIN CG9705"/>
    <property type="match status" value="1"/>
</dbReference>
<feature type="domain" description="CSD" evidence="3">
    <location>
        <begin position="60"/>
        <end position="125"/>
    </location>
</feature>
<comment type="caution">
    <text evidence="4">The sequence shown here is derived from an EMBL/GenBank/DDBJ whole genome shotgun (WGS) entry which is preliminary data.</text>
</comment>
<dbReference type="PROSITE" id="PS51857">
    <property type="entry name" value="CSD_2"/>
    <property type="match status" value="1"/>
</dbReference>
<sequence>VSFQIELNASSGKQQAINVTGAGQKGDVMKGDGKGCGKVAAPFGANGCNPAGPPVPPAEMKSGVVVSWNPEKGFGFVDPEDGTENVFIHRSALTDGNMLELGSRVQFVLEWNPNKSKTQGKSVTGAKGDPTQGPGAQPTDGSGEPQQATVKLWFEDKGFGFVVLPSGN</sequence>
<feature type="non-terminal residue" evidence="4">
    <location>
        <position position="1"/>
    </location>
</feature>
<dbReference type="PANTHER" id="PTHR12962">
    <property type="entry name" value="CALCIUM-REGULATED HEAT STABLE PROTEIN CRHSP-24-RELATED"/>
    <property type="match status" value="1"/>
</dbReference>
<dbReference type="EMBL" id="CAUYUJ010002369">
    <property type="protein sequence ID" value="CAK0800465.1"/>
    <property type="molecule type" value="Genomic_DNA"/>
</dbReference>